<dbReference type="SUPFAM" id="SSF143011">
    <property type="entry name" value="RelE-like"/>
    <property type="match status" value="1"/>
</dbReference>
<comment type="caution">
    <text evidence="2">The sequence shown here is derived from an EMBL/GenBank/DDBJ whole genome shotgun (WGS) entry which is preliminary data.</text>
</comment>
<reference evidence="2 3" key="1">
    <citation type="journal article" date="2017" name="BMC Genomics">
        <title>Genomic analysis of methanogenic archaea reveals a shift towards energy conservation.</title>
        <authorList>
            <person name="Gilmore S.P."/>
            <person name="Henske J.K."/>
            <person name="Sexton J.A."/>
            <person name="Solomon K.V."/>
            <person name="Seppala S."/>
            <person name="Yoo J.I."/>
            <person name="Huyett L.M."/>
            <person name="Pressman A."/>
            <person name="Cogan J.Z."/>
            <person name="Kivenson V."/>
            <person name="Peng X."/>
            <person name="Tan Y."/>
            <person name="Valentine D.L."/>
            <person name="O'Malley M.A."/>
        </authorList>
    </citation>
    <scope>NUCLEOTIDE SEQUENCE [LARGE SCALE GENOMIC DNA]</scope>
    <source>
        <strain evidence="2 3">MC-15</strain>
    </source>
</reference>
<protein>
    <recommendedName>
        <fullName evidence="4">Addiction module toxin RelE</fullName>
    </recommendedName>
</protein>
<dbReference type="EMBL" id="LMVP01000208">
    <property type="protein sequence ID" value="PAV12651.1"/>
    <property type="molecule type" value="Genomic_DNA"/>
</dbReference>
<dbReference type="OrthoDB" id="131336at2157"/>
<gene>
    <name evidence="2" type="ORF">ASJ81_20030</name>
</gene>
<evidence type="ECO:0000256" key="1">
    <source>
        <dbReference type="ARBA" id="ARBA00022649"/>
    </source>
</evidence>
<dbReference type="RefSeq" id="WP_095644482.1">
    <property type="nucleotide sequence ID" value="NZ_LMVP01000208.1"/>
</dbReference>
<evidence type="ECO:0008006" key="4">
    <source>
        <dbReference type="Google" id="ProtNLM"/>
    </source>
</evidence>
<evidence type="ECO:0000313" key="3">
    <source>
        <dbReference type="Proteomes" id="UP000218164"/>
    </source>
</evidence>
<dbReference type="AlphaFoldDB" id="A0A2A2HT25"/>
<dbReference type="Gene3D" id="3.30.2310.20">
    <property type="entry name" value="RelE-like"/>
    <property type="match status" value="1"/>
</dbReference>
<proteinExistence type="predicted"/>
<organism evidence="2 3">
    <name type="scientific">Methanosarcina spelaei</name>
    <dbReference type="NCBI Taxonomy" id="1036679"/>
    <lineage>
        <taxon>Archaea</taxon>
        <taxon>Methanobacteriati</taxon>
        <taxon>Methanobacteriota</taxon>
        <taxon>Stenosarchaea group</taxon>
        <taxon>Methanomicrobia</taxon>
        <taxon>Methanosarcinales</taxon>
        <taxon>Methanosarcinaceae</taxon>
        <taxon>Methanosarcina</taxon>
    </lineage>
</organism>
<dbReference type="Proteomes" id="UP000218164">
    <property type="component" value="Unassembled WGS sequence"/>
</dbReference>
<sequence length="88" mass="10396">MTDAYDLIFSDAFISSVKRIQKKDKKLYDSIKHKASEIVNNPYRYKNLRYDMSGLSRVHIGHFVLSFSIDEDTKTVTFEDFEHHDNAY</sequence>
<dbReference type="InterPro" id="IPR035093">
    <property type="entry name" value="RelE/ParE_toxin_dom_sf"/>
</dbReference>
<evidence type="ECO:0000313" key="2">
    <source>
        <dbReference type="EMBL" id="PAV12651.1"/>
    </source>
</evidence>
<accession>A0A2A2HT25</accession>
<dbReference type="InterPro" id="IPR007712">
    <property type="entry name" value="RelE/ParE_toxin"/>
</dbReference>
<name>A0A2A2HT25_9EURY</name>
<keyword evidence="1" id="KW-1277">Toxin-antitoxin system</keyword>
<keyword evidence="3" id="KW-1185">Reference proteome</keyword>
<dbReference type="Pfam" id="PF05016">
    <property type="entry name" value="ParE_toxin"/>
    <property type="match status" value="1"/>
</dbReference>